<name>A0A918M7N8_9ACTN</name>
<evidence type="ECO:0000313" key="2">
    <source>
        <dbReference type="EMBL" id="GGU61188.1"/>
    </source>
</evidence>
<evidence type="ECO:0000256" key="1">
    <source>
        <dbReference type="SAM" id="MobiDB-lite"/>
    </source>
</evidence>
<protein>
    <submittedName>
        <fullName evidence="2">Uncharacterized protein</fullName>
    </submittedName>
</protein>
<feature type="region of interest" description="Disordered" evidence="1">
    <location>
        <begin position="6"/>
        <end position="42"/>
    </location>
</feature>
<keyword evidence="3" id="KW-1185">Reference proteome</keyword>
<dbReference type="Proteomes" id="UP000636661">
    <property type="component" value="Unassembled WGS sequence"/>
</dbReference>
<reference evidence="2" key="1">
    <citation type="journal article" date="2014" name="Int. J. Syst. Evol. Microbiol.">
        <title>Complete genome sequence of Corynebacterium casei LMG S-19264T (=DSM 44701T), isolated from a smear-ripened cheese.</title>
        <authorList>
            <consortium name="US DOE Joint Genome Institute (JGI-PGF)"/>
            <person name="Walter F."/>
            <person name="Albersmeier A."/>
            <person name="Kalinowski J."/>
            <person name="Ruckert C."/>
        </authorList>
    </citation>
    <scope>NUCLEOTIDE SEQUENCE</scope>
    <source>
        <strain evidence="2">JCM 4391</strain>
    </source>
</reference>
<accession>A0A918M7N8</accession>
<organism evidence="2 3">
    <name type="scientific">Streptomyces lavendofoliae</name>
    <dbReference type="NCBI Taxonomy" id="67314"/>
    <lineage>
        <taxon>Bacteria</taxon>
        <taxon>Bacillati</taxon>
        <taxon>Actinomycetota</taxon>
        <taxon>Actinomycetes</taxon>
        <taxon>Kitasatosporales</taxon>
        <taxon>Streptomycetaceae</taxon>
        <taxon>Streptomyces</taxon>
    </lineage>
</organism>
<proteinExistence type="predicted"/>
<evidence type="ECO:0000313" key="3">
    <source>
        <dbReference type="Proteomes" id="UP000636661"/>
    </source>
</evidence>
<dbReference type="EMBL" id="BMTP01000019">
    <property type="protein sequence ID" value="GGU61188.1"/>
    <property type="molecule type" value="Genomic_DNA"/>
</dbReference>
<dbReference type="RefSeq" id="WP_189554200.1">
    <property type="nucleotide sequence ID" value="NZ_BMTP01000019.1"/>
</dbReference>
<comment type="caution">
    <text evidence="2">The sequence shown here is derived from an EMBL/GenBank/DDBJ whole genome shotgun (WGS) entry which is preliminary data.</text>
</comment>
<feature type="compositionally biased region" description="Low complexity" evidence="1">
    <location>
        <begin position="31"/>
        <end position="42"/>
    </location>
</feature>
<dbReference type="AlphaFoldDB" id="A0A918M7N8"/>
<reference evidence="2" key="2">
    <citation type="submission" date="2020-09" db="EMBL/GenBank/DDBJ databases">
        <authorList>
            <person name="Sun Q."/>
            <person name="Ohkuma M."/>
        </authorList>
    </citation>
    <scope>NUCLEOTIDE SEQUENCE</scope>
    <source>
        <strain evidence="2">JCM 4391</strain>
    </source>
</reference>
<sequence length="212" mass="21705">MIAAIRSAAMAFPERSPSPRGSSGWTRRDSTAAQPPATAGAAVAGGGEFEGVVDALSAVDLVEVALGDEREDIDAAGRGFERYRGVVTGDPDERQRQHASAAAAQEFRAGVHAVDELAGLVGRAEGIERLELVDEAPAGAEAGSVVAVLTEPGADLALVQPVRQCFCEFAVGHLVEDHQDVEGPRAGAGEFCRALGDVGGGTSDTPISNQAC</sequence>
<gene>
    <name evidence="2" type="ORF">GCM10010274_57530</name>
</gene>